<organism evidence="1 2">
    <name type="scientific">Nelumbo nucifera</name>
    <name type="common">Sacred lotus</name>
    <dbReference type="NCBI Taxonomy" id="4432"/>
    <lineage>
        <taxon>Eukaryota</taxon>
        <taxon>Viridiplantae</taxon>
        <taxon>Streptophyta</taxon>
        <taxon>Embryophyta</taxon>
        <taxon>Tracheophyta</taxon>
        <taxon>Spermatophyta</taxon>
        <taxon>Magnoliopsida</taxon>
        <taxon>Proteales</taxon>
        <taxon>Nelumbonaceae</taxon>
        <taxon>Nelumbo</taxon>
    </lineage>
</organism>
<keyword evidence="2" id="KW-1185">Reference proteome</keyword>
<dbReference type="PANTHER" id="PTHR38378:SF3">
    <property type="entry name" value="MYOSIN HEAVY CHAIN-LIKE PROTEIN"/>
    <property type="match status" value="1"/>
</dbReference>
<gene>
    <name evidence="1" type="ORF">HUJ06_012510</name>
</gene>
<sequence length="82" mass="9194">MAALKSLERMFLGLEKKEIITGELARKVHELKDTEEFLNDNKAHQACAARKKTATVEEETAKGTLLRCKSITSFSQRISSDP</sequence>
<proteinExistence type="predicted"/>
<dbReference type="Proteomes" id="UP000607653">
    <property type="component" value="Unassembled WGS sequence"/>
</dbReference>
<protein>
    <submittedName>
        <fullName evidence="1">Uncharacterized protein</fullName>
    </submittedName>
</protein>
<comment type="caution">
    <text evidence="1">The sequence shown here is derived from an EMBL/GenBank/DDBJ whole genome shotgun (WGS) entry which is preliminary data.</text>
</comment>
<evidence type="ECO:0000313" key="1">
    <source>
        <dbReference type="EMBL" id="DAD33659.1"/>
    </source>
</evidence>
<dbReference type="PANTHER" id="PTHR38378">
    <property type="entry name" value="MYOSIN HEAVY CHAIN-LIKE PROTEIN"/>
    <property type="match status" value="1"/>
</dbReference>
<evidence type="ECO:0000313" key="2">
    <source>
        <dbReference type="Proteomes" id="UP000607653"/>
    </source>
</evidence>
<dbReference type="AlphaFoldDB" id="A0A822YQM2"/>
<reference evidence="1 2" key="1">
    <citation type="journal article" date="2020" name="Mol. Biol. Evol.">
        <title>Distinct Expression and Methylation Patterns for Genes with Different Fates following a Single Whole-Genome Duplication in Flowering Plants.</title>
        <authorList>
            <person name="Shi T."/>
            <person name="Rahmani R.S."/>
            <person name="Gugger P.F."/>
            <person name="Wang M."/>
            <person name="Li H."/>
            <person name="Zhang Y."/>
            <person name="Li Z."/>
            <person name="Wang Q."/>
            <person name="Van de Peer Y."/>
            <person name="Marchal K."/>
            <person name="Chen J."/>
        </authorList>
    </citation>
    <scope>NUCLEOTIDE SEQUENCE [LARGE SCALE GENOMIC DNA]</scope>
    <source>
        <tissue evidence="1">Leaf</tissue>
    </source>
</reference>
<name>A0A822YQM2_NELNU</name>
<accession>A0A822YQM2</accession>
<dbReference type="EMBL" id="DUZY01000003">
    <property type="protein sequence ID" value="DAD33659.1"/>
    <property type="molecule type" value="Genomic_DNA"/>
</dbReference>